<accession>A0A5B7DXN8</accession>
<dbReference type="EMBL" id="VSRR010001476">
    <property type="protein sequence ID" value="MPC25534.1"/>
    <property type="molecule type" value="Genomic_DNA"/>
</dbReference>
<feature type="region of interest" description="Disordered" evidence="1">
    <location>
        <begin position="55"/>
        <end position="75"/>
    </location>
</feature>
<protein>
    <submittedName>
        <fullName evidence="2">Uncharacterized protein</fullName>
    </submittedName>
</protein>
<organism evidence="2 3">
    <name type="scientific">Portunus trituberculatus</name>
    <name type="common">Swimming crab</name>
    <name type="synonym">Neptunus trituberculatus</name>
    <dbReference type="NCBI Taxonomy" id="210409"/>
    <lineage>
        <taxon>Eukaryota</taxon>
        <taxon>Metazoa</taxon>
        <taxon>Ecdysozoa</taxon>
        <taxon>Arthropoda</taxon>
        <taxon>Crustacea</taxon>
        <taxon>Multicrustacea</taxon>
        <taxon>Malacostraca</taxon>
        <taxon>Eumalacostraca</taxon>
        <taxon>Eucarida</taxon>
        <taxon>Decapoda</taxon>
        <taxon>Pleocyemata</taxon>
        <taxon>Brachyura</taxon>
        <taxon>Eubrachyura</taxon>
        <taxon>Portunoidea</taxon>
        <taxon>Portunidae</taxon>
        <taxon>Portuninae</taxon>
        <taxon>Portunus</taxon>
    </lineage>
</organism>
<evidence type="ECO:0000313" key="2">
    <source>
        <dbReference type="EMBL" id="MPC25534.1"/>
    </source>
</evidence>
<sequence>MAYYIPVGVWTHTHGTGHHHYIPLPLLTITHHNTPHHHTTPQHTTPSHYHYHQTPYHTKSPHPVSRSHTCSCTHPHPHPRPPAYPLHQSPSFFRPAPTPPVPLQLRPAPRETILKRIFSGFACVSRCYRDSGCKRRWRRSCEGQMITEHKRIKKSENQDSLHVEMDEE</sequence>
<evidence type="ECO:0000313" key="3">
    <source>
        <dbReference type="Proteomes" id="UP000324222"/>
    </source>
</evidence>
<dbReference type="Proteomes" id="UP000324222">
    <property type="component" value="Unassembled WGS sequence"/>
</dbReference>
<evidence type="ECO:0000256" key="1">
    <source>
        <dbReference type="SAM" id="MobiDB-lite"/>
    </source>
</evidence>
<proteinExistence type="predicted"/>
<gene>
    <name evidence="2" type="ORF">E2C01_018651</name>
</gene>
<name>A0A5B7DXN8_PORTR</name>
<comment type="caution">
    <text evidence="2">The sequence shown here is derived from an EMBL/GenBank/DDBJ whole genome shotgun (WGS) entry which is preliminary data.</text>
</comment>
<reference evidence="2 3" key="1">
    <citation type="submission" date="2019-05" db="EMBL/GenBank/DDBJ databases">
        <title>Another draft genome of Portunus trituberculatus and its Hox gene families provides insights of decapod evolution.</title>
        <authorList>
            <person name="Jeong J.-H."/>
            <person name="Song I."/>
            <person name="Kim S."/>
            <person name="Choi T."/>
            <person name="Kim D."/>
            <person name="Ryu S."/>
            <person name="Kim W."/>
        </authorList>
    </citation>
    <scope>NUCLEOTIDE SEQUENCE [LARGE SCALE GENOMIC DNA]</scope>
    <source>
        <tissue evidence="2">Muscle</tissue>
    </source>
</reference>
<dbReference type="AlphaFoldDB" id="A0A5B7DXN8"/>
<keyword evidence="3" id="KW-1185">Reference proteome</keyword>